<dbReference type="Pfam" id="PF02441">
    <property type="entry name" value="Flavoprotein"/>
    <property type="match status" value="1"/>
</dbReference>
<proteinExistence type="inferred from homology"/>
<dbReference type="InterPro" id="IPR036551">
    <property type="entry name" value="Flavin_trans-like"/>
</dbReference>
<evidence type="ECO:0000256" key="4">
    <source>
        <dbReference type="ARBA" id="ARBA00022679"/>
    </source>
</evidence>
<gene>
    <name evidence="5" type="primary">ubiX</name>
    <name evidence="7" type="ORF">DQ384_12865</name>
</gene>
<dbReference type="Proteomes" id="UP000253094">
    <property type="component" value="Unassembled WGS sequence"/>
</dbReference>
<evidence type="ECO:0000259" key="6">
    <source>
        <dbReference type="Pfam" id="PF02441"/>
    </source>
</evidence>
<keyword evidence="3 5" id="KW-0288">FMN</keyword>
<dbReference type="SUPFAM" id="SSF52507">
    <property type="entry name" value="Homo-oligomeric flavin-containing Cys decarboxylases, HFCD"/>
    <property type="match status" value="1"/>
</dbReference>
<keyword evidence="1 5" id="KW-0637">Prenyltransferase</keyword>
<evidence type="ECO:0000256" key="1">
    <source>
        <dbReference type="ARBA" id="ARBA00022602"/>
    </source>
</evidence>
<comment type="caution">
    <text evidence="5">Lacks conserved residue(s) required for the propagation of feature annotation.</text>
</comment>
<sequence>MAHSSVSAQFNGVSGERHVEEQRRMTVAVTGAGGTGAAKRFLAALQADDRVSHVDLLVSANGRKLAALEFGTGEDMESVAVALGATSEKIRLLDPADLSGPVTSGSYLYDAMVILPCAVGVLGRIANGLAIDLIERAADVALKERRRLVLCLRETPLNLAHLRNMVAVTEAGAIVYPMIPTYYNVPETLAELQEELVERVLQLLGLGHTDRYRWDGTSTPARREHTATS</sequence>
<evidence type="ECO:0000256" key="3">
    <source>
        <dbReference type="ARBA" id="ARBA00022643"/>
    </source>
</evidence>
<protein>
    <recommendedName>
        <fullName evidence="5">Flavin prenyltransferase UbiX</fullName>
        <ecNumber evidence="5">2.5.1.129</ecNumber>
    </recommendedName>
</protein>
<dbReference type="GO" id="GO:0106141">
    <property type="term" value="F:flavin prenyltransferase activity"/>
    <property type="evidence" value="ECO:0007669"/>
    <property type="project" value="UniProtKB-EC"/>
</dbReference>
<keyword evidence="4 5" id="KW-0808">Transferase</keyword>
<evidence type="ECO:0000313" key="7">
    <source>
        <dbReference type="EMBL" id="RCG30859.1"/>
    </source>
</evidence>
<dbReference type="InterPro" id="IPR003382">
    <property type="entry name" value="Flavoprotein"/>
</dbReference>
<dbReference type="EMBL" id="QOIL01000006">
    <property type="protein sequence ID" value="RCG30859.1"/>
    <property type="molecule type" value="Genomic_DNA"/>
</dbReference>
<feature type="domain" description="Flavoprotein" evidence="6">
    <location>
        <begin position="24"/>
        <end position="203"/>
    </location>
</feature>
<name>A0A367FLT7_9ACTN</name>
<feature type="binding site" evidence="5">
    <location>
        <position position="59"/>
    </location>
    <ligand>
        <name>FMN</name>
        <dbReference type="ChEBI" id="CHEBI:58210"/>
    </ligand>
</feature>
<dbReference type="NCBIfam" id="TIGR00421">
    <property type="entry name" value="ubiX_pad"/>
    <property type="match status" value="1"/>
</dbReference>
<accession>A0A367FLT7</accession>
<dbReference type="OrthoDB" id="9781577at2"/>
<dbReference type="InterPro" id="IPR004507">
    <property type="entry name" value="UbiX-like"/>
</dbReference>
<dbReference type="Gene3D" id="3.40.50.1950">
    <property type="entry name" value="Flavin prenyltransferase-like"/>
    <property type="match status" value="1"/>
</dbReference>
<comment type="caution">
    <text evidence="7">The sequence shown here is derived from an EMBL/GenBank/DDBJ whole genome shotgun (WGS) entry which is preliminary data.</text>
</comment>
<dbReference type="EC" id="2.5.1.129" evidence="5"/>
<comment type="function">
    <text evidence="5">Flavin prenyltransferase that catalyzes the synthesis of the prenylated FMN cofactor (prenyl-FMN) for 4-hydroxy-3-polyprenylbenzoic acid decarboxylase UbiD. The prenyltransferase is metal-independent and links a dimethylallyl moiety from dimethylallyl monophosphate (DMAP) to the flavin N5 and C6 atoms of FMN.</text>
</comment>
<dbReference type="HAMAP" id="MF_01984">
    <property type="entry name" value="ubiX_pad"/>
    <property type="match status" value="1"/>
</dbReference>
<comment type="similarity">
    <text evidence="5">Belongs to the UbiX/PAD1 family.</text>
</comment>
<organism evidence="7 8">
    <name type="scientific">Sphaerisporangium album</name>
    <dbReference type="NCBI Taxonomy" id="509200"/>
    <lineage>
        <taxon>Bacteria</taxon>
        <taxon>Bacillati</taxon>
        <taxon>Actinomycetota</taxon>
        <taxon>Actinomycetes</taxon>
        <taxon>Streptosporangiales</taxon>
        <taxon>Streptosporangiaceae</taxon>
        <taxon>Sphaerisporangium</taxon>
    </lineage>
</organism>
<comment type="catalytic activity">
    <reaction evidence="5">
        <text>dimethylallyl phosphate + FMNH2 = prenylated FMNH2 + phosphate</text>
        <dbReference type="Rhea" id="RHEA:37743"/>
        <dbReference type="ChEBI" id="CHEBI:43474"/>
        <dbReference type="ChEBI" id="CHEBI:57618"/>
        <dbReference type="ChEBI" id="CHEBI:87467"/>
        <dbReference type="ChEBI" id="CHEBI:88052"/>
        <dbReference type="EC" id="2.5.1.129"/>
    </reaction>
</comment>
<evidence type="ECO:0000256" key="5">
    <source>
        <dbReference type="HAMAP-Rule" id="MF_01984"/>
    </source>
</evidence>
<evidence type="ECO:0000256" key="2">
    <source>
        <dbReference type="ARBA" id="ARBA00022630"/>
    </source>
</evidence>
<keyword evidence="2 5" id="KW-0285">Flavoprotein</keyword>
<feature type="binding site" evidence="5">
    <location>
        <position position="153"/>
    </location>
    <ligand>
        <name>FMN</name>
        <dbReference type="ChEBI" id="CHEBI:58210"/>
    </ligand>
</feature>
<keyword evidence="8" id="KW-1185">Reference proteome</keyword>
<dbReference type="AlphaFoldDB" id="A0A367FLT7"/>
<reference evidence="7 8" key="1">
    <citation type="submission" date="2018-06" db="EMBL/GenBank/DDBJ databases">
        <title>Sphaerisporangium craniellae sp. nov., isolated from a marine sponge in the South China Sea.</title>
        <authorList>
            <person name="Li L."/>
        </authorList>
    </citation>
    <scope>NUCLEOTIDE SEQUENCE [LARGE SCALE GENOMIC DNA]</scope>
    <source>
        <strain evidence="7 8">CCTCC AA 208026</strain>
    </source>
</reference>
<evidence type="ECO:0000313" key="8">
    <source>
        <dbReference type="Proteomes" id="UP000253094"/>
    </source>
</evidence>
<feature type="binding site" evidence="5">
    <location>
        <position position="199"/>
    </location>
    <ligand>
        <name>dimethylallyl phosphate</name>
        <dbReference type="ChEBI" id="CHEBI:88052"/>
    </ligand>
</feature>
<feature type="binding site" evidence="5">
    <location>
        <position position="183"/>
    </location>
    <ligand>
        <name>dimethylallyl phosphate</name>
        <dbReference type="ChEBI" id="CHEBI:88052"/>
    </ligand>
</feature>